<dbReference type="InterPro" id="IPR036509">
    <property type="entry name" value="Met_Sox_Rdtase_MsrA_sf"/>
</dbReference>
<feature type="domain" description="Peptide methionine sulphoxide reductase MsrA" evidence="5">
    <location>
        <begin position="35"/>
        <end position="170"/>
    </location>
</feature>
<dbReference type="RefSeq" id="WP_076561878.1">
    <property type="nucleotide sequence ID" value="NZ_CP033929.1"/>
</dbReference>
<reference evidence="7 9" key="2">
    <citation type="submission" date="2018-06" db="EMBL/GenBank/DDBJ databases">
        <authorList>
            <consortium name="Pathogen Informatics"/>
            <person name="Doyle S."/>
        </authorList>
    </citation>
    <scope>NUCLEOTIDE SEQUENCE [LARGE SCALE GENOMIC DNA]</scope>
    <source>
        <strain evidence="7 9">NCTC13560</strain>
    </source>
</reference>
<dbReference type="InterPro" id="IPR002569">
    <property type="entry name" value="Met_Sox_Rdtase_MsrA_dom"/>
</dbReference>
<dbReference type="GO" id="GO:0008113">
    <property type="term" value="F:peptide-methionine (S)-S-oxide reductase activity"/>
    <property type="evidence" value="ECO:0007669"/>
    <property type="project" value="UniProtKB-EC"/>
</dbReference>
<accession>A0A381FA02</accession>
<dbReference type="PANTHER" id="PTHR43774">
    <property type="entry name" value="PEPTIDE METHIONINE SULFOXIDE REDUCTASE"/>
    <property type="match status" value="1"/>
</dbReference>
<evidence type="ECO:0000256" key="3">
    <source>
        <dbReference type="ARBA" id="ARBA00047806"/>
    </source>
</evidence>
<evidence type="ECO:0000313" key="9">
    <source>
        <dbReference type="Proteomes" id="UP000255231"/>
    </source>
</evidence>
<evidence type="ECO:0000256" key="2">
    <source>
        <dbReference type="ARBA" id="ARBA00023002"/>
    </source>
</evidence>
<evidence type="ECO:0000256" key="1">
    <source>
        <dbReference type="ARBA" id="ARBA00012502"/>
    </source>
</evidence>
<dbReference type="AlphaFoldDB" id="A0A381FA02"/>
<evidence type="ECO:0000259" key="5">
    <source>
        <dbReference type="Pfam" id="PF01625"/>
    </source>
</evidence>
<dbReference type="EC" id="1.8.4.11" evidence="1"/>
<reference evidence="6 8" key="1">
    <citation type="submission" date="2017-01" db="EMBL/GenBank/DDBJ databases">
        <authorList>
            <person name="Varghese N."/>
            <person name="Submissions S."/>
        </authorList>
    </citation>
    <scope>NUCLEOTIDE SEQUENCE [LARGE SCALE GENOMIC DNA]</scope>
    <source>
        <strain evidence="6 8">ATCC 27950</strain>
    </source>
</reference>
<comment type="catalytic activity">
    <reaction evidence="4">
        <text>[thioredoxin]-disulfide + L-methionine + H2O = L-methionine (S)-S-oxide + [thioredoxin]-dithiol</text>
        <dbReference type="Rhea" id="RHEA:19993"/>
        <dbReference type="Rhea" id="RHEA-COMP:10698"/>
        <dbReference type="Rhea" id="RHEA-COMP:10700"/>
        <dbReference type="ChEBI" id="CHEBI:15377"/>
        <dbReference type="ChEBI" id="CHEBI:29950"/>
        <dbReference type="ChEBI" id="CHEBI:50058"/>
        <dbReference type="ChEBI" id="CHEBI:57844"/>
        <dbReference type="ChEBI" id="CHEBI:58772"/>
        <dbReference type="EC" id="1.8.4.11"/>
    </reaction>
</comment>
<dbReference type="EMBL" id="UFVS01000001">
    <property type="protein sequence ID" value="SUX43409.1"/>
    <property type="molecule type" value="Genomic_DNA"/>
</dbReference>
<evidence type="ECO:0000313" key="7">
    <source>
        <dbReference type="EMBL" id="SUX43409.1"/>
    </source>
</evidence>
<dbReference type="KEGG" id="cil:EG358_06975"/>
<dbReference type="PANTHER" id="PTHR43774:SF1">
    <property type="entry name" value="PEPTIDE METHIONINE SULFOXIDE REDUCTASE MSRA 2"/>
    <property type="match status" value="1"/>
</dbReference>
<evidence type="ECO:0000256" key="4">
    <source>
        <dbReference type="ARBA" id="ARBA00048782"/>
    </source>
</evidence>
<evidence type="ECO:0000313" key="6">
    <source>
        <dbReference type="EMBL" id="SIQ99935.1"/>
    </source>
</evidence>
<dbReference type="Gene3D" id="3.30.1060.10">
    <property type="entry name" value="Peptide methionine sulphoxide reductase MsrA"/>
    <property type="match status" value="1"/>
</dbReference>
<dbReference type="OrthoDB" id="4174719at2"/>
<dbReference type="SUPFAM" id="SSF55068">
    <property type="entry name" value="Peptide methionine sulfoxide reductase"/>
    <property type="match status" value="1"/>
</dbReference>
<name>A0A381FA02_9FLAO</name>
<protein>
    <recommendedName>
        <fullName evidence="1">peptide-methionine (S)-S-oxide reductase</fullName>
        <ecNumber evidence="1">1.8.4.11</ecNumber>
    </recommendedName>
</protein>
<dbReference type="Pfam" id="PF01625">
    <property type="entry name" value="PMSR"/>
    <property type="match status" value="1"/>
</dbReference>
<proteinExistence type="predicted"/>
<dbReference type="Proteomes" id="UP000185725">
    <property type="component" value="Unassembled WGS sequence"/>
</dbReference>
<comment type="catalytic activity">
    <reaction evidence="3">
        <text>L-methionyl-[protein] + [thioredoxin]-disulfide + H2O = L-methionyl-(S)-S-oxide-[protein] + [thioredoxin]-dithiol</text>
        <dbReference type="Rhea" id="RHEA:14217"/>
        <dbReference type="Rhea" id="RHEA-COMP:10698"/>
        <dbReference type="Rhea" id="RHEA-COMP:10700"/>
        <dbReference type="Rhea" id="RHEA-COMP:12313"/>
        <dbReference type="Rhea" id="RHEA-COMP:12315"/>
        <dbReference type="ChEBI" id="CHEBI:15377"/>
        <dbReference type="ChEBI" id="CHEBI:16044"/>
        <dbReference type="ChEBI" id="CHEBI:29950"/>
        <dbReference type="ChEBI" id="CHEBI:44120"/>
        <dbReference type="ChEBI" id="CHEBI:50058"/>
        <dbReference type="EC" id="1.8.4.11"/>
    </reaction>
</comment>
<sequence>MIDNKTKADDLIEDYKFVTPKEIEEAVKTGKLNQTIFGMSCFWGPDSNFGSMPGVVQTRVGYAGASTLEPNYQYIKGHAEVVKVIYDKDKISYKELLGDPASWSFPGNKQGQYRPLLFVFDEEQRQVVEDLIKEIGKENAPEVIEAGDQKSHFWTAEDYHQKHRLRRNEKFVKLARLEFGARWDEHLYFTKLNGDGKKGFNASQWLKNLPQELQKAYRTG</sequence>
<dbReference type="Proteomes" id="UP000255231">
    <property type="component" value="Unassembled WGS sequence"/>
</dbReference>
<organism evidence="7 9">
    <name type="scientific">Chryseobacterium indoltheticum</name>
    <dbReference type="NCBI Taxonomy" id="254"/>
    <lineage>
        <taxon>Bacteria</taxon>
        <taxon>Pseudomonadati</taxon>
        <taxon>Bacteroidota</taxon>
        <taxon>Flavobacteriia</taxon>
        <taxon>Flavobacteriales</taxon>
        <taxon>Weeksellaceae</taxon>
        <taxon>Chryseobacterium group</taxon>
        <taxon>Chryseobacterium</taxon>
    </lineage>
</organism>
<keyword evidence="8" id="KW-1185">Reference proteome</keyword>
<evidence type="ECO:0000313" key="8">
    <source>
        <dbReference type="Proteomes" id="UP000185725"/>
    </source>
</evidence>
<dbReference type="GeneID" id="303673436"/>
<gene>
    <name evidence="7" type="primary">msrAB1</name>
    <name evidence="7" type="ORF">NCTC13560_02000</name>
    <name evidence="6" type="ORF">SAMN05421682_11112</name>
</gene>
<dbReference type="EMBL" id="FTMF01000011">
    <property type="protein sequence ID" value="SIQ99935.1"/>
    <property type="molecule type" value="Genomic_DNA"/>
</dbReference>
<keyword evidence="2" id="KW-0560">Oxidoreductase</keyword>